<comment type="caution">
    <text evidence="2">The sequence shown here is derived from an EMBL/GenBank/DDBJ whole genome shotgun (WGS) entry which is preliminary data.</text>
</comment>
<dbReference type="GO" id="GO:0004113">
    <property type="term" value="F:2',3'-cyclic-nucleotide 3'-phosphodiesterase activity"/>
    <property type="evidence" value="ECO:0007669"/>
    <property type="project" value="InterPro"/>
</dbReference>
<accession>A0A7Z0QR22</accession>
<keyword evidence="2" id="KW-0436">Ligase</keyword>
<gene>
    <name evidence="2" type="ORF">H0E82_11040</name>
</gene>
<dbReference type="PANTHER" id="PTHR35561">
    <property type="entry name" value="RNA 2',3'-CYCLIC PHOSPHODIESTERASE"/>
    <property type="match status" value="1"/>
</dbReference>
<evidence type="ECO:0000313" key="2">
    <source>
        <dbReference type="EMBL" id="NYZ63297.1"/>
    </source>
</evidence>
<keyword evidence="1" id="KW-0378">Hydrolase</keyword>
<name>A0A7Z0QR22_9GAMM</name>
<protein>
    <submittedName>
        <fullName evidence="2">2'-5' RNA ligase family protein</fullName>
    </submittedName>
</protein>
<dbReference type="RefSeq" id="WP_180545498.1">
    <property type="nucleotide sequence ID" value="NZ_JACCJZ010000017.1"/>
</dbReference>
<dbReference type="InterPro" id="IPR009097">
    <property type="entry name" value="Cyclic_Pdiesterase"/>
</dbReference>
<proteinExistence type="predicted"/>
<dbReference type="SUPFAM" id="SSF55144">
    <property type="entry name" value="LigT-like"/>
    <property type="match status" value="1"/>
</dbReference>
<dbReference type="Gene3D" id="3.90.1140.10">
    <property type="entry name" value="Cyclic phosphodiesterase"/>
    <property type="match status" value="1"/>
</dbReference>
<dbReference type="EMBL" id="JACCJZ010000017">
    <property type="protein sequence ID" value="NYZ63297.1"/>
    <property type="molecule type" value="Genomic_DNA"/>
</dbReference>
<reference evidence="2 3" key="1">
    <citation type="submission" date="2020-07" db="EMBL/GenBank/DDBJ databases">
        <title>isolation of Luteimonas sp. SJ-16.</title>
        <authorList>
            <person name="Huang X.-X."/>
            <person name="Xu L."/>
            <person name="Sun J.-Q."/>
        </authorList>
    </citation>
    <scope>NUCLEOTIDE SEQUENCE [LARGE SCALE GENOMIC DNA]</scope>
    <source>
        <strain evidence="2 3">SJ-16</strain>
    </source>
</reference>
<evidence type="ECO:0000256" key="1">
    <source>
        <dbReference type="ARBA" id="ARBA00022801"/>
    </source>
</evidence>
<evidence type="ECO:0000313" key="3">
    <source>
        <dbReference type="Proteomes" id="UP000589896"/>
    </source>
</evidence>
<dbReference type="Proteomes" id="UP000589896">
    <property type="component" value="Unassembled WGS sequence"/>
</dbReference>
<dbReference type="AlphaFoldDB" id="A0A7Z0QR22"/>
<dbReference type="GO" id="GO:0008664">
    <property type="term" value="F:RNA 2',3'-cyclic 3'-phosphodiesterase activity"/>
    <property type="evidence" value="ECO:0007669"/>
    <property type="project" value="InterPro"/>
</dbReference>
<sequence>MPADLFGPPRPVHSLFFALMPDAQLRDALADMAARIEVANPLHATPAHRLHLTLYYIGESEGPRADWVAGAERAVERLLPVTPFAFELDRVAGFRGAPAPCVALVDPGHESALSAFRQRLHDACRREGLPEAGHARFTPHVTLGRVTPMLAAPIGIPPLRWQARTLALVHSVRGQSAYQTVGTWHLDADGPGP</sequence>
<keyword evidence="3" id="KW-1185">Reference proteome</keyword>
<dbReference type="Pfam" id="PF13563">
    <property type="entry name" value="2_5_RNA_ligase2"/>
    <property type="match status" value="1"/>
</dbReference>
<dbReference type="InterPro" id="IPR004175">
    <property type="entry name" value="RNA_CPDase"/>
</dbReference>
<dbReference type="GO" id="GO:0016874">
    <property type="term" value="F:ligase activity"/>
    <property type="evidence" value="ECO:0007669"/>
    <property type="project" value="UniProtKB-KW"/>
</dbReference>
<dbReference type="PANTHER" id="PTHR35561:SF1">
    <property type="entry name" value="RNA 2',3'-CYCLIC PHOSPHODIESTERASE"/>
    <property type="match status" value="1"/>
</dbReference>
<organism evidence="2 3">
    <name type="scientific">Luteimonas deserti</name>
    <dbReference type="NCBI Taxonomy" id="2752306"/>
    <lineage>
        <taxon>Bacteria</taxon>
        <taxon>Pseudomonadati</taxon>
        <taxon>Pseudomonadota</taxon>
        <taxon>Gammaproteobacteria</taxon>
        <taxon>Lysobacterales</taxon>
        <taxon>Lysobacteraceae</taxon>
        <taxon>Luteimonas</taxon>
    </lineage>
</organism>